<dbReference type="AlphaFoldDB" id="A0AAD2BX69"/>
<organism evidence="1 4">
    <name type="scientific">Ralstonia flatus</name>
    <dbReference type="NCBI Taxonomy" id="3058601"/>
    <lineage>
        <taxon>Bacteria</taxon>
        <taxon>Pseudomonadati</taxon>
        <taxon>Pseudomonadota</taxon>
        <taxon>Betaproteobacteria</taxon>
        <taxon>Burkholderiales</taxon>
        <taxon>Burkholderiaceae</taxon>
        <taxon>Ralstonia</taxon>
    </lineage>
</organism>
<proteinExistence type="predicted"/>
<sequence length="90" mass="9696">MEERVHKICGDVEIVPRVVPAGGRGWEARVEVVFRGAEGQSLSGSQPVRPGCTFGSPREAMDAALLHGQRLLREWVRGTTGTTPQAEVAT</sequence>
<dbReference type="EMBL" id="CAUDLI010000002">
    <property type="protein sequence ID" value="CAJ0863559.1"/>
    <property type="molecule type" value="Genomic_DNA"/>
</dbReference>
<keyword evidence="3" id="KW-1185">Reference proteome</keyword>
<protein>
    <submittedName>
        <fullName evidence="1">Uncharacterized protein</fullName>
    </submittedName>
</protein>
<name>A0AAD2BX69_9RALS</name>
<accession>A0AAD2BX69</accession>
<dbReference type="Proteomes" id="UP001189792">
    <property type="component" value="Unassembled WGS sequence"/>
</dbReference>
<comment type="caution">
    <text evidence="1">The sequence shown here is derived from an EMBL/GenBank/DDBJ whole genome shotgun (WGS) entry which is preliminary data.</text>
</comment>
<dbReference type="Proteomes" id="UP001190491">
    <property type="component" value="Unassembled WGS sequence"/>
</dbReference>
<dbReference type="EMBL" id="CAUDKO010000002">
    <property type="protein sequence ID" value="CAJ0856295.1"/>
    <property type="molecule type" value="Genomic_DNA"/>
</dbReference>
<gene>
    <name evidence="2" type="ORF">R77564_01022</name>
    <name evidence="1" type="ORF">R77567_01080</name>
</gene>
<evidence type="ECO:0000313" key="1">
    <source>
        <dbReference type="EMBL" id="CAJ0856295.1"/>
    </source>
</evidence>
<evidence type="ECO:0000313" key="3">
    <source>
        <dbReference type="Proteomes" id="UP001189792"/>
    </source>
</evidence>
<evidence type="ECO:0000313" key="4">
    <source>
        <dbReference type="Proteomes" id="UP001190491"/>
    </source>
</evidence>
<evidence type="ECO:0000313" key="2">
    <source>
        <dbReference type="EMBL" id="CAJ0863559.1"/>
    </source>
</evidence>
<reference evidence="1 3" key="1">
    <citation type="submission" date="2023-07" db="EMBL/GenBank/DDBJ databases">
        <authorList>
            <person name="Peeters C."/>
        </authorList>
    </citation>
    <scope>NUCLEOTIDE SEQUENCE</scope>
    <source>
        <strain evidence="2 3">LMG 32965</strain>
        <strain evidence="1">R-77567</strain>
    </source>
</reference>